<feature type="domain" description="NAD-dependent epimerase/dehydratase" evidence="1">
    <location>
        <begin position="58"/>
        <end position="275"/>
    </location>
</feature>
<dbReference type="InterPro" id="IPR001509">
    <property type="entry name" value="Epimerase_deHydtase"/>
</dbReference>
<dbReference type="GO" id="GO:0005996">
    <property type="term" value="P:monosaccharide metabolic process"/>
    <property type="evidence" value="ECO:0000318"/>
    <property type="project" value="GO_Central"/>
</dbReference>
<dbReference type="Proteomes" id="UP000008311">
    <property type="component" value="Unassembled WGS sequence"/>
</dbReference>
<dbReference type="EMBL" id="EQ973777">
    <property type="protein sequence ID" value="EEF49993.1"/>
    <property type="molecule type" value="Genomic_DNA"/>
</dbReference>
<dbReference type="InterPro" id="IPR036291">
    <property type="entry name" value="NAD(P)-bd_dom_sf"/>
</dbReference>
<reference evidence="3" key="1">
    <citation type="journal article" date="2010" name="Nat. Biotechnol.">
        <title>Draft genome sequence of the oilseed species Ricinus communis.</title>
        <authorList>
            <person name="Chan A.P."/>
            <person name="Crabtree J."/>
            <person name="Zhao Q."/>
            <person name="Lorenzi H."/>
            <person name="Orvis J."/>
            <person name="Puiu D."/>
            <person name="Melake-Berhan A."/>
            <person name="Jones K.M."/>
            <person name="Redman J."/>
            <person name="Chen G."/>
            <person name="Cahoon E.B."/>
            <person name="Gedil M."/>
            <person name="Stanke M."/>
            <person name="Haas B.J."/>
            <person name="Wortman J.R."/>
            <person name="Fraser-Liggett C.M."/>
            <person name="Ravel J."/>
            <person name="Rabinowicz P.D."/>
        </authorList>
    </citation>
    <scope>NUCLEOTIDE SEQUENCE [LARGE SCALE GENOMIC DNA]</scope>
    <source>
        <strain evidence="3">cv. Hale</strain>
    </source>
</reference>
<dbReference type="eggNOG" id="ENOG502QPZ0">
    <property type="taxonomic scope" value="Eukaryota"/>
</dbReference>
<dbReference type="STRING" id="3988.B9RFM2"/>
<dbReference type="PANTHER" id="PTHR43725">
    <property type="entry name" value="UDP-GLUCOSE 4-EPIMERASE"/>
    <property type="match status" value="1"/>
</dbReference>
<protein>
    <submittedName>
        <fullName evidence="2">NAD dependent epimerase/dehydratase, putative</fullName>
    </submittedName>
</protein>
<organism evidence="2 3">
    <name type="scientific">Ricinus communis</name>
    <name type="common">Castor bean</name>
    <dbReference type="NCBI Taxonomy" id="3988"/>
    <lineage>
        <taxon>Eukaryota</taxon>
        <taxon>Viridiplantae</taxon>
        <taxon>Streptophyta</taxon>
        <taxon>Embryophyta</taxon>
        <taxon>Tracheophyta</taxon>
        <taxon>Spermatophyta</taxon>
        <taxon>Magnoliopsida</taxon>
        <taxon>eudicotyledons</taxon>
        <taxon>Gunneridae</taxon>
        <taxon>Pentapetalae</taxon>
        <taxon>rosids</taxon>
        <taxon>fabids</taxon>
        <taxon>Malpighiales</taxon>
        <taxon>Euphorbiaceae</taxon>
        <taxon>Acalyphoideae</taxon>
        <taxon>Acalypheae</taxon>
        <taxon>Ricinus</taxon>
    </lineage>
</organism>
<dbReference type="KEGG" id="rcu:8269852"/>
<dbReference type="Gene3D" id="3.40.50.720">
    <property type="entry name" value="NAD(P)-binding Rossmann-like Domain"/>
    <property type="match status" value="1"/>
</dbReference>
<dbReference type="OMA" id="HFVYMSS"/>
<dbReference type="InParanoid" id="B9RFM2"/>
<dbReference type="CDD" id="cd05265">
    <property type="entry name" value="SDR_a1"/>
    <property type="match status" value="1"/>
</dbReference>
<dbReference type="PANTHER" id="PTHR43725:SF8">
    <property type="entry name" value="CHLOROPLAST STEM-LOOP BINDING PROTEIN OF 41 KDA B, CHLOROPLASTIC"/>
    <property type="match status" value="1"/>
</dbReference>
<keyword evidence="3" id="KW-1185">Reference proteome</keyword>
<sequence>MARLITIQQQTQPSFSLLTSSLSSDFNGTRLHTQIQCKRRVWQAKGALQVTASSSKNILIMGGTRFIGVFLSRLLVKEGHQVTLFTRGKAPITQKLPGESDQDYADFSSKVLHLKGDRKDFDFVKSSLSAKGFDVVYDINGREADEVAPILDALPNLEQFIYCSSAGVYLKSDLLPHSEKDAVDPKSRHKGKLETESLLESSGVNWTSIRPVYIYGPLNYNPVEEWFFHRLKAGRPIPIPNSGIQITQLGHVKDLAKAFIQVLGNEKASKQVFNISGEKYVTFDGLARACAKAGGFPEPEIVHYNPKEFDFGKKKAFPFRDQHFFASVDKAKHVLGWEPEFDLVEGLADSYNLDFGRGTFRKEADFTTDDMILGKSLVLQS</sequence>
<dbReference type="OrthoDB" id="419598at2759"/>
<evidence type="ECO:0000259" key="1">
    <source>
        <dbReference type="Pfam" id="PF01370"/>
    </source>
</evidence>
<dbReference type="FunFam" id="3.40.50.720:FF:000313">
    <property type="entry name" value="Chloroplast stem-loop binding protein of 41 kDa b, chloroplastic"/>
    <property type="match status" value="1"/>
</dbReference>
<gene>
    <name evidence="2" type="ORF">RCOM_1435770</name>
</gene>
<dbReference type="AlphaFoldDB" id="B9RFM2"/>
<dbReference type="SUPFAM" id="SSF51735">
    <property type="entry name" value="NAD(P)-binding Rossmann-fold domains"/>
    <property type="match status" value="1"/>
</dbReference>
<evidence type="ECO:0000313" key="3">
    <source>
        <dbReference type="Proteomes" id="UP000008311"/>
    </source>
</evidence>
<accession>B9RFM2</accession>
<evidence type="ECO:0000313" key="2">
    <source>
        <dbReference type="EMBL" id="EEF49993.1"/>
    </source>
</evidence>
<dbReference type="FunCoup" id="B9RFM2">
    <property type="interactions" value="872"/>
</dbReference>
<dbReference type="GO" id="GO:0005829">
    <property type="term" value="C:cytosol"/>
    <property type="evidence" value="ECO:0000318"/>
    <property type="project" value="GO_Central"/>
</dbReference>
<proteinExistence type="predicted"/>
<name>B9RFM2_RICCO</name>
<dbReference type="Pfam" id="PF01370">
    <property type="entry name" value="Epimerase"/>
    <property type="match status" value="1"/>
</dbReference>